<comment type="caution">
    <text evidence="2">The sequence shown here is derived from an EMBL/GenBank/DDBJ whole genome shotgun (WGS) entry which is preliminary data.</text>
</comment>
<feature type="compositionally biased region" description="Basic and acidic residues" evidence="1">
    <location>
        <begin position="7"/>
        <end position="17"/>
    </location>
</feature>
<dbReference type="Proteomes" id="UP001153050">
    <property type="component" value="Unassembled WGS sequence"/>
</dbReference>
<protein>
    <submittedName>
        <fullName evidence="2">Uncharacterized protein</fullName>
    </submittedName>
</protein>
<dbReference type="EMBL" id="CAKXZT010000168">
    <property type="protein sequence ID" value="CAH2408532.1"/>
    <property type="molecule type" value="Genomic_DNA"/>
</dbReference>
<evidence type="ECO:0000313" key="2">
    <source>
        <dbReference type="EMBL" id="CAH2408532.1"/>
    </source>
</evidence>
<accession>A0ABN8KIA2</accession>
<keyword evidence="3" id="KW-1185">Reference proteome</keyword>
<reference evidence="2 3" key="1">
    <citation type="submission" date="2022-03" db="EMBL/GenBank/DDBJ databases">
        <authorList>
            <person name="Brunel B."/>
        </authorList>
    </citation>
    <scope>NUCLEOTIDE SEQUENCE [LARGE SCALE GENOMIC DNA]</scope>
    <source>
        <strain evidence="2">STM5069sample</strain>
    </source>
</reference>
<gene>
    <name evidence="2" type="ORF">MES5069_70150</name>
</gene>
<evidence type="ECO:0000256" key="1">
    <source>
        <dbReference type="SAM" id="MobiDB-lite"/>
    </source>
</evidence>
<feature type="region of interest" description="Disordered" evidence="1">
    <location>
        <begin position="1"/>
        <end position="29"/>
    </location>
</feature>
<name>A0ABN8KIA2_9HYPH</name>
<proteinExistence type="predicted"/>
<evidence type="ECO:0000313" key="3">
    <source>
        <dbReference type="Proteomes" id="UP001153050"/>
    </source>
</evidence>
<organism evidence="2 3">
    <name type="scientific">Mesorhizobium escarrei</name>
    <dbReference type="NCBI Taxonomy" id="666018"/>
    <lineage>
        <taxon>Bacteria</taxon>
        <taxon>Pseudomonadati</taxon>
        <taxon>Pseudomonadota</taxon>
        <taxon>Alphaproteobacteria</taxon>
        <taxon>Hyphomicrobiales</taxon>
        <taxon>Phyllobacteriaceae</taxon>
        <taxon>Mesorhizobium</taxon>
    </lineage>
</organism>
<sequence>MSLRPAPSDRHRRDRLQGHRPALKGMGYRGPVGMEAFASGDPEVALGLPRSFTV</sequence>